<comment type="caution">
    <text evidence="1">The sequence shown here is derived from an EMBL/GenBank/DDBJ whole genome shotgun (WGS) entry which is preliminary data.</text>
</comment>
<reference evidence="1 2" key="1">
    <citation type="submission" date="2020-05" db="EMBL/GenBank/DDBJ databases">
        <authorList>
            <person name="Whitworth D."/>
        </authorList>
    </citation>
    <scope>NUCLEOTIDE SEQUENCE [LARGE SCALE GENOMIC DNA]</scope>
    <source>
        <strain evidence="1 2">CA046A</strain>
    </source>
</reference>
<protein>
    <submittedName>
        <fullName evidence="1">Uncharacterized protein</fullName>
    </submittedName>
</protein>
<dbReference type="RefSeq" id="WP_171413665.1">
    <property type="nucleotide sequence ID" value="NZ_JABFJW010000063.1"/>
</dbReference>
<proteinExistence type="predicted"/>
<dbReference type="AlphaFoldDB" id="A0A7Y4ND24"/>
<gene>
    <name evidence="1" type="ORF">HNS30_10575</name>
</gene>
<evidence type="ECO:0000313" key="2">
    <source>
        <dbReference type="Proteomes" id="UP000528460"/>
    </source>
</evidence>
<sequence length="54" mass="6361">MNQRERAHVLGLERFHAIAVYRTGGVFSTDFYFFDPNCGELHHKELFSFRVSAR</sequence>
<dbReference type="Gene3D" id="3.90.70.20">
    <property type="match status" value="1"/>
</dbReference>
<dbReference type="EMBL" id="JABFJW010000063">
    <property type="protein sequence ID" value="NOK09474.1"/>
    <property type="molecule type" value="Genomic_DNA"/>
</dbReference>
<dbReference type="Proteomes" id="UP000528460">
    <property type="component" value="Unassembled WGS sequence"/>
</dbReference>
<name>A0A7Y4ND24_9BACT</name>
<dbReference type="InterPro" id="IPR038765">
    <property type="entry name" value="Papain-like_cys_pep_sf"/>
</dbReference>
<evidence type="ECO:0000313" key="1">
    <source>
        <dbReference type="EMBL" id="NOK09474.1"/>
    </source>
</evidence>
<accession>A0A7Y4ND24</accession>
<organism evidence="1 2">
    <name type="scientific">Corallococcus exercitus</name>
    <dbReference type="NCBI Taxonomy" id="2316736"/>
    <lineage>
        <taxon>Bacteria</taxon>
        <taxon>Pseudomonadati</taxon>
        <taxon>Myxococcota</taxon>
        <taxon>Myxococcia</taxon>
        <taxon>Myxococcales</taxon>
        <taxon>Cystobacterineae</taxon>
        <taxon>Myxococcaceae</taxon>
        <taxon>Corallococcus</taxon>
    </lineage>
</organism>
<dbReference type="SUPFAM" id="SSF54001">
    <property type="entry name" value="Cysteine proteinases"/>
    <property type="match status" value="1"/>
</dbReference>